<dbReference type="eggNOG" id="ENOG502S8NQ">
    <property type="taxonomic scope" value="Eukaryota"/>
</dbReference>
<proteinExistence type="predicted"/>
<dbReference type="HOGENOM" id="CLU_046006_6_1_1"/>
<dbReference type="SUPFAM" id="SSF54593">
    <property type="entry name" value="Glyoxalase/Bleomycin resistance protein/Dihydroxybiphenyl dioxygenase"/>
    <property type="match status" value="1"/>
</dbReference>
<dbReference type="PROSITE" id="PS51819">
    <property type="entry name" value="VOC"/>
    <property type="match status" value="1"/>
</dbReference>
<dbReference type="InterPro" id="IPR037523">
    <property type="entry name" value="VOC_core"/>
</dbReference>
<name>T5ABD7_OPHSC</name>
<evidence type="ECO:0000313" key="2">
    <source>
        <dbReference type="EMBL" id="EQK99071.1"/>
    </source>
</evidence>
<feature type="domain" description="VOC" evidence="1">
    <location>
        <begin position="2"/>
        <end position="128"/>
    </location>
</feature>
<dbReference type="AlphaFoldDB" id="T5ABD7"/>
<reference evidence="2 3" key="1">
    <citation type="journal article" date="2013" name="Chin. Sci. Bull.">
        <title>Genome survey uncovers the secrets of sex and lifestyle in caterpillar fungus.</title>
        <authorList>
            <person name="Hu X."/>
            <person name="Zhang Y."/>
            <person name="Xiao G."/>
            <person name="Zheng P."/>
            <person name="Xia Y."/>
            <person name="Zhang X."/>
            <person name="St Leger R.J."/>
            <person name="Liu X."/>
            <person name="Wang C."/>
        </authorList>
    </citation>
    <scope>NUCLEOTIDE SEQUENCE [LARGE SCALE GENOMIC DNA]</scope>
    <source>
        <strain evidence="3">Co18 / CGMCC 3.14243</strain>
        <tissue evidence="2">Fruit-body</tissue>
    </source>
</reference>
<organism evidence="2 3">
    <name type="scientific">Ophiocordyceps sinensis (strain Co18 / CGMCC 3.14243)</name>
    <name type="common">Yarsagumba caterpillar fungus</name>
    <name type="synonym">Hirsutella sinensis</name>
    <dbReference type="NCBI Taxonomy" id="911162"/>
    <lineage>
        <taxon>Eukaryota</taxon>
        <taxon>Fungi</taxon>
        <taxon>Dikarya</taxon>
        <taxon>Ascomycota</taxon>
        <taxon>Pezizomycotina</taxon>
        <taxon>Sordariomycetes</taxon>
        <taxon>Hypocreomycetidae</taxon>
        <taxon>Hypocreales</taxon>
        <taxon>Ophiocordycipitaceae</taxon>
        <taxon>Ophiocordyceps</taxon>
    </lineage>
</organism>
<dbReference type="EMBL" id="KE653685">
    <property type="protein sequence ID" value="EQK99071.1"/>
    <property type="molecule type" value="Genomic_DNA"/>
</dbReference>
<evidence type="ECO:0000259" key="1">
    <source>
        <dbReference type="PROSITE" id="PS51819"/>
    </source>
</evidence>
<dbReference type="InterPro" id="IPR004360">
    <property type="entry name" value="Glyas_Fos-R_dOase_dom"/>
</dbReference>
<dbReference type="PANTHER" id="PTHR35006">
    <property type="entry name" value="GLYOXALASE FAMILY PROTEIN (AFU_ORTHOLOGUE AFUA_5G14830)"/>
    <property type="match status" value="1"/>
</dbReference>
<dbReference type="Proteomes" id="UP000019374">
    <property type="component" value="Unassembled WGS sequence"/>
</dbReference>
<accession>T5ABD7</accession>
<protein>
    <submittedName>
        <fullName evidence="2">Glyoxalase family protein</fullName>
    </submittedName>
</protein>
<dbReference type="CDD" id="cd07262">
    <property type="entry name" value="VOC_like"/>
    <property type="match status" value="1"/>
</dbReference>
<dbReference type="InterPro" id="IPR029068">
    <property type="entry name" value="Glyas_Bleomycin-R_OHBP_Dase"/>
</dbReference>
<evidence type="ECO:0000313" key="3">
    <source>
        <dbReference type="Proteomes" id="UP000019374"/>
    </source>
</evidence>
<dbReference type="Pfam" id="PF00903">
    <property type="entry name" value="Glyoxalase"/>
    <property type="match status" value="1"/>
</dbReference>
<sequence length="130" mass="14491">MGIDHTCLYVPEARFEEILKFYERVLEPLAYKVHMRVPQTAIVGLRSTEDEGPDADFWLIGVEAAPNHTSHIAFRAKNCPVVDDFHCQALKAGGKDNGPPGPRNQYGPKYYGAFVLDPAGNNIEAVFYKP</sequence>
<gene>
    <name evidence="2" type="ORF">OCS_05215</name>
</gene>
<dbReference type="Gene3D" id="3.10.180.10">
    <property type="entry name" value="2,3-Dihydroxybiphenyl 1,2-Dioxygenase, domain 1"/>
    <property type="match status" value="1"/>
</dbReference>
<dbReference type="PANTHER" id="PTHR35006:SF2">
    <property type="entry name" value="GLYOXALASE FAMILY PROTEIN (AFU_ORTHOLOGUE AFUA_5G14830)"/>
    <property type="match status" value="1"/>
</dbReference>
<dbReference type="OrthoDB" id="10249419at2759"/>